<reference evidence="2" key="1">
    <citation type="journal article" date="2021" name="IMA Fungus">
        <title>Genomic characterization of three marine fungi, including Emericellopsis atlantica sp. nov. with signatures of a generalist lifestyle and marine biomass degradation.</title>
        <authorList>
            <person name="Hagestad O.C."/>
            <person name="Hou L."/>
            <person name="Andersen J.H."/>
            <person name="Hansen E.H."/>
            <person name="Altermark B."/>
            <person name="Li C."/>
            <person name="Kuhnert E."/>
            <person name="Cox R.J."/>
            <person name="Crous P.W."/>
            <person name="Spatafora J.W."/>
            <person name="Lail K."/>
            <person name="Amirebrahimi M."/>
            <person name="Lipzen A."/>
            <person name="Pangilinan J."/>
            <person name="Andreopoulos W."/>
            <person name="Hayes R.D."/>
            <person name="Ng V."/>
            <person name="Grigoriev I.V."/>
            <person name="Jackson S.A."/>
            <person name="Sutton T.D.S."/>
            <person name="Dobson A.D.W."/>
            <person name="Rama T."/>
        </authorList>
    </citation>
    <scope>NUCLEOTIDE SEQUENCE</scope>
    <source>
        <strain evidence="2">TS7</strain>
    </source>
</reference>
<protein>
    <submittedName>
        <fullName evidence="2">Uncharacterized protein</fullName>
    </submittedName>
</protein>
<dbReference type="Proteomes" id="UP000887229">
    <property type="component" value="Unassembled WGS sequence"/>
</dbReference>
<dbReference type="GeneID" id="70293478"/>
<organism evidence="2 3">
    <name type="scientific">Emericellopsis atlantica</name>
    <dbReference type="NCBI Taxonomy" id="2614577"/>
    <lineage>
        <taxon>Eukaryota</taxon>
        <taxon>Fungi</taxon>
        <taxon>Dikarya</taxon>
        <taxon>Ascomycota</taxon>
        <taxon>Pezizomycotina</taxon>
        <taxon>Sordariomycetes</taxon>
        <taxon>Hypocreomycetidae</taxon>
        <taxon>Hypocreales</taxon>
        <taxon>Bionectriaceae</taxon>
        <taxon>Emericellopsis</taxon>
    </lineage>
</organism>
<feature type="compositionally biased region" description="Polar residues" evidence="1">
    <location>
        <begin position="310"/>
        <end position="328"/>
    </location>
</feature>
<gene>
    <name evidence="2" type="ORF">F5Z01DRAFT_641250</name>
</gene>
<dbReference type="OrthoDB" id="5243188at2759"/>
<feature type="compositionally biased region" description="Basic and acidic residues" evidence="1">
    <location>
        <begin position="287"/>
        <end position="305"/>
    </location>
</feature>
<feature type="region of interest" description="Disordered" evidence="1">
    <location>
        <begin position="1"/>
        <end position="21"/>
    </location>
</feature>
<feature type="region of interest" description="Disordered" evidence="1">
    <location>
        <begin position="270"/>
        <end position="329"/>
    </location>
</feature>
<name>A0A9P7ZCX4_9HYPO</name>
<feature type="compositionally biased region" description="Acidic residues" evidence="1">
    <location>
        <begin position="272"/>
        <end position="286"/>
    </location>
</feature>
<evidence type="ECO:0000313" key="3">
    <source>
        <dbReference type="Proteomes" id="UP000887229"/>
    </source>
</evidence>
<evidence type="ECO:0000256" key="1">
    <source>
        <dbReference type="SAM" id="MobiDB-lite"/>
    </source>
</evidence>
<dbReference type="EMBL" id="MU251321">
    <property type="protein sequence ID" value="KAG9249377.1"/>
    <property type="molecule type" value="Genomic_DNA"/>
</dbReference>
<comment type="caution">
    <text evidence="2">The sequence shown here is derived from an EMBL/GenBank/DDBJ whole genome shotgun (WGS) entry which is preliminary data.</text>
</comment>
<dbReference type="AlphaFoldDB" id="A0A9P7ZCX4"/>
<dbReference type="RefSeq" id="XP_046113301.1">
    <property type="nucleotide sequence ID" value="XM_046262575.1"/>
</dbReference>
<keyword evidence="3" id="KW-1185">Reference proteome</keyword>
<sequence length="947" mass="107202">MSLTPRTSLPRQRRHDSPAHAVRNVADTEGDVSEVEELCYDTDEHEEIPDDIAATSRETLYLQDEQRNKVNHALGDHKLRCDDFTKRVMDPEFDGPRALEYLQRRYTLDYGSKSCHKNKKTRLGPASKDDDYYPKFYLDFLVTISFRNWSASYSDKHGADLGFDLEQRTFRFATAGTRDAWFIVMHPRQAVPMPSTTRDRARRSTALSRRHAELLGEYIKQPTFILDHNDDPFWSENQPAFHAYDYGANIEIEATSELWSIPAITRLRAPDESEYESEDESEDESNDSGHNHTNHANDLDHDTNSRSHHSSTPAPNIAQDDQGSTPSPTLRVIDSLCKQLGEKYSPASIESISYAVAVNIHYATEDSGVDQTLCLLADRNRVAREYRGTRDYTFYPMAFHPAYGNFSSPEPPAFLDNKLFAIIQDNISYENDGGDVVSFGFFQAYSNLKRTFRHRADDLLASQGVATAALTVPRSDGDATPHDRQSSIPFTREARRVQAALDQDEFAFRLEQVVTVRLTQLVPERRTFPRVLEPIGQIAQYFLAEREDYLAILRRFPPTVFPTVLVAFARLFYLALEEMRKRFEDGCRQGLGLALSEGTAALDRLGAFCFTGDPRVLPVRVFRPLGTMQSLRQGAWPFIDPAALDLQKPAGSIHIQTWPKRDGRPLLLHFAELGGRNINGLSAASTFLNDLFTDLWIQETRTFIATARHRALRKGARSGRRSPADEPTIALRAWERCDDPFSWRQFVSLDLDSTPPEKIRNITRDDLARDLYNALTNDNKRSAGPFAQKYATWPAILKAALQHTDVNAIALAIRRSDIEWCPGQHGTSITYKHVIRLQGSTRPTPALPYRKGSSKRAAIEAEHRILEGSVRKRARRPTISFNQPIPFTYVPTTVIAGFKIAFRRAETEAIKGHYQLALDTLTSCLGEPIYDLMLMIALTHAASTETP</sequence>
<accession>A0A9P7ZCX4</accession>
<evidence type="ECO:0000313" key="2">
    <source>
        <dbReference type="EMBL" id="KAG9249377.1"/>
    </source>
</evidence>
<feature type="compositionally biased region" description="Polar residues" evidence="1">
    <location>
        <begin position="1"/>
        <end position="10"/>
    </location>
</feature>
<proteinExistence type="predicted"/>